<accession>A0A2B4SGH7</accession>
<keyword evidence="5" id="KW-1185">Reference proteome</keyword>
<reference evidence="5" key="1">
    <citation type="journal article" date="2017" name="bioRxiv">
        <title>Comparative analysis of the genomes of Stylophora pistillata and Acropora digitifera provides evidence for extensive differences between species of corals.</title>
        <authorList>
            <person name="Voolstra C.R."/>
            <person name="Li Y."/>
            <person name="Liew Y.J."/>
            <person name="Baumgarten S."/>
            <person name="Zoccola D."/>
            <person name="Flot J.-F."/>
            <person name="Tambutte S."/>
            <person name="Allemand D."/>
            <person name="Aranda M."/>
        </authorList>
    </citation>
    <scope>NUCLEOTIDE SEQUENCE [LARGE SCALE GENOMIC DNA]</scope>
</reference>
<proteinExistence type="predicted"/>
<gene>
    <name evidence="4" type="ORF">AWC38_SpisGene7691</name>
</gene>
<evidence type="ECO:0000256" key="2">
    <source>
        <dbReference type="SAM" id="Phobius"/>
    </source>
</evidence>
<organism evidence="4 5">
    <name type="scientific">Stylophora pistillata</name>
    <name type="common">Smooth cauliflower coral</name>
    <dbReference type="NCBI Taxonomy" id="50429"/>
    <lineage>
        <taxon>Eukaryota</taxon>
        <taxon>Metazoa</taxon>
        <taxon>Cnidaria</taxon>
        <taxon>Anthozoa</taxon>
        <taxon>Hexacorallia</taxon>
        <taxon>Scleractinia</taxon>
        <taxon>Astrocoeniina</taxon>
        <taxon>Pocilloporidae</taxon>
        <taxon>Stylophora</taxon>
    </lineage>
</organism>
<dbReference type="OrthoDB" id="5998012at2759"/>
<evidence type="ECO:0000313" key="5">
    <source>
        <dbReference type="Proteomes" id="UP000225706"/>
    </source>
</evidence>
<keyword evidence="2" id="KW-0812">Transmembrane</keyword>
<evidence type="ECO:0000256" key="1">
    <source>
        <dbReference type="SAM" id="MobiDB-lite"/>
    </source>
</evidence>
<sequence>MKIVILTVALATLLQLTAVTQASKQEDNFQATEWQKLPFEDFKEETSVIGTRNEKEYVIRIQMLSLDLDMKLVFPSKKGSKDLSGSIFRNDPPNLGKILKCKDLPEYPGNTTCSEHHVFKRKEPGLISQVKTMMKNMWSFMVTTLVKGWKTCSNGVGTTVKNIWNGRKWMKDLAGKIWTRLLDWVCGVKNGLMYRVGKVWNGLKGLAEWVFIRMMWVDEYVYHGSLWAAEWYWDHTEWLTELTWNGMEWIWDHIEWLARFLKENPLWLAEKTWIGLKRWAEWTWGEAKRFADLSWNVIKKKCKPLEPALEYVLEMVQIIINFYNEYVHEHLLKIQVKIIVSSWRETGYTISAVLVMNCVMVAVYKLISSPVKLFRRRWQAYKDWKKAEEASWRLPPRRQSRSNKRVWENPKKKKLYRNEN</sequence>
<feature type="signal peptide" evidence="3">
    <location>
        <begin position="1"/>
        <end position="22"/>
    </location>
</feature>
<evidence type="ECO:0000313" key="4">
    <source>
        <dbReference type="EMBL" id="PFX27555.1"/>
    </source>
</evidence>
<dbReference type="AlphaFoldDB" id="A0A2B4SGH7"/>
<dbReference type="Proteomes" id="UP000225706">
    <property type="component" value="Unassembled WGS sequence"/>
</dbReference>
<feature type="compositionally biased region" description="Basic residues" evidence="1">
    <location>
        <begin position="395"/>
        <end position="404"/>
    </location>
</feature>
<evidence type="ECO:0000256" key="3">
    <source>
        <dbReference type="SAM" id="SignalP"/>
    </source>
</evidence>
<feature type="chain" id="PRO_5012315512" evidence="3">
    <location>
        <begin position="23"/>
        <end position="420"/>
    </location>
</feature>
<dbReference type="EMBL" id="LSMT01000100">
    <property type="protein sequence ID" value="PFX27555.1"/>
    <property type="molecule type" value="Genomic_DNA"/>
</dbReference>
<keyword evidence="2" id="KW-0472">Membrane</keyword>
<keyword evidence="3" id="KW-0732">Signal</keyword>
<feature type="region of interest" description="Disordered" evidence="1">
    <location>
        <begin position="395"/>
        <end position="420"/>
    </location>
</feature>
<feature type="compositionally biased region" description="Basic and acidic residues" evidence="1">
    <location>
        <begin position="405"/>
        <end position="420"/>
    </location>
</feature>
<comment type="caution">
    <text evidence="4">The sequence shown here is derived from an EMBL/GenBank/DDBJ whole genome shotgun (WGS) entry which is preliminary data.</text>
</comment>
<keyword evidence="2" id="KW-1133">Transmembrane helix</keyword>
<protein>
    <submittedName>
        <fullName evidence="4">Uncharacterized protein</fullName>
    </submittedName>
</protein>
<feature type="transmembrane region" description="Helical" evidence="2">
    <location>
        <begin position="347"/>
        <end position="367"/>
    </location>
</feature>
<name>A0A2B4SGH7_STYPI</name>